<evidence type="ECO:0000313" key="4">
    <source>
        <dbReference type="Proteomes" id="UP000031866"/>
    </source>
</evidence>
<dbReference type="Proteomes" id="UP000031866">
    <property type="component" value="Chromosome"/>
</dbReference>
<dbReference type="EMBL" id="CP010086">
    <property type="protein sequence ID" value="AJG98497.1"/>
    <property type="molecule type" value="Genomic_DNA"/>
</dbReference>
<dbReference type="OrthoDB" id="121064at2"/>
<dbReference type="STRING" id="1520.LF65_01897"/>
<evidence type="ECO:0000313" key="1">
    <source>
        <dbReference type="EMBL" id="AJG98497.1"/>
    </source>
</evidence>
<evidence type="ECO:0000313" key="3">
    <source>
        <dbReference type="EMBL" id="NSB15728.1"/>
    </source>
</evidence>
<reference evidence="3" key="3">
    <citation type="submission" date="2020-06" db="EMBL/GenBank/DDBJ databases">
        <title>Genomic insights into acetone-butanol-ethanol (ABE) fermentation by sequencing solventogenic clostridia strains.</title>
        <authorList>
            <person name="Brown S."/>
        </authorList>
    </citation>
    <scope>NUCLEOTIDE SEQUENCE</scope>
    <source>
        <strain evidence="3">DJ123</strain>
        <strain evidence="2">DJ126</strain>
    </source>
</reference>
<organism evidence="1 4">
    <name type="scientific">Clostridium beijerinckii</name>
    <name type="common">Clostridium MP</name>
    <dbReference type="NCBI Taxonomy" id="1520"/>
    <lineage>
        <taxon>Bacteria</taxon>
        <taxon>Bacillati</taxon>
        <taxon>Bacillota</taxon>
        <taxon>Clostridia</taxon>
        <taxon>Eubacteriales</taxon>
        <taxon>Clostridiaceae</taxon>
        <taxon>Clostridium</taxon>
    </lineage>
</organism>
<evidence type="ECO:0000313" key="2">
    <source>
        <dbReference type="EMBL" id="NRV07268.1"/>
    </source>
</evidence>
<dbReference type="Proteomes" id="UP000821656">
    <property type="component" value="Unassembled WGS sequence"/>
</dbReference>
<dbReference type="InterPro" id="IPR009702">
    <property type="entry name" value="DUF1284"/>
</dbReference>
<reference evidence="4" key="1">
    <citation type="submission" date="2014-12" db="EMBL/GenBank/DDBJ databases">
        <title>Genome sequence of Clostridium beijerinckii strain 59B.</title>
        <authorList>
            <person name="Little G.T."/>
            <person name="Minton N.P."/>
        </authorList>
    </citation>
    <scope>NUCLEOTIDE SEQUENCE [LARGE SCALE GENOMIC DNA]</scope>
    <source>
        <strain evidence="4">59B</strain>
    </source>
</reference>
<dbReference type="EMBL" id="JABSXK010000001">
    <property type="protein sequence ID" value="NRV07268.1"/>
    <property type="molecule type" value="Genomic_DNA"/>
</dbReference>
<reference evidence="1" key="2">
    <citation type="submission" date="2016-02" db="EMBL/GenBank/DDBJ databases">
        <title>Genome sequence of Clostridium beijerinckii strain 59B.</title>
        <authorList>
            <person name="Little G.T."/>
            <person name="Minton N.P."/>
        </authorList>
    </citation>
    <scope>NUCLEOTIDE SEQUENCE</scope>
    <source>
        <strain evidence="1">NCIMB 14988</strain>
    </source>
</reference>
<dbReference type="EMBL" id="JABTDW010000001">
    <property type="protein sequence ID" value="NSB15728.1"/>
    <property type="molecule type" value="Genomic_DNA"/>
</dbReference>
<protein>
    <recommendedName>
        <fullName evidence="5">DUF1284 domain-containing protein</fullName>
    </recommendedName>
</protein>
<dbReference type="Pfam" id="PF06935">
    <property type="entry name" value="DUF1284"/>
    <property type="match status" value="1"/>
</dbReference>
<gene>
    <name evidence="3" type="ORF">BCD95_003987</name>
    <name evidence="2" type="ORF">DFH45_000231</name>
    <name evidence="1" type="ORF">LF65_01897</name>
</gene>
<dbReference type="AlphaFoldDB" id="A0A0B5QKR8"/>
<accession>A0A0B5QKR8</accession>
<evidence type="ECO:0008006" key="5">
    <source>
        <dbReference type="Google" id="ProtNLM"/>
    </source>
</evidence>
<sequence>MLLLRPHHINCLFFYQGLGYSKNFTIGMDKLVTLIKENPYSKVMFIVGCDILCNNCPNRQVNNCCITQNKVNELDYNTLRTYNIKENKLYTFHEIIDTIYKNFSEAKFNKICSSCNWYKKGICTQSIISCQIEKWDL</sequence>
<dbReference type="KEGG" id="cbei:LF65_01897"/>
<dbReference type="Proteomes" id="UP000822184">
    <property type="component" value="Unassembled WGS sequence"/>
</dbReference>
<proteinExistence type="predicted"/>
<name>A0A0B5QKR8_CLOBE</name>
<dbReference type="RefSeq" id="WP_041895791.1">
    <property type="nucleotide sequence ID" value="NZ_CP010086.2"/>
</dbReference>